<keyword evidence="3" id="KW-0444">Lipid biosynthesis</keyword>
<keyword evidence="6" id="KW-0547">Nucleotide-binding</keyword>
<evidence type="ECO:0000313" key="12">
    <source>
        <dbReference type="Proteomes" id="UP000294530"/>
    </source>
</evidence>
<dbReference type="RefSeq" id="XP_067822294.1">
    <property type="nucleotide sequence ID" value="XM_067962184.1"/>
</dbReference>
<evidence type="ECO:0000256" key="7">
    <source>
        <dbReference type="ARBA" id="ARBA00022777"/>
    </source>
</evidence>
<dbReference type="GeneID" id="94347855"/>
<dbReference type="GO" id="GO:0009245">
    <property type="term" value="P:lipid A biosynthetic process"/>
    <property type="evidence" value="ECO:0007669"/>
    <property type="project" value="UniProtKB-KW"/>
</dbReference>
<dbReference type="InterPro" id="IPR003758">
    <property type="entry name" value="LpxK"/>
</dbReference>
<keyword evidence="12" id="KW-1185">Reference proteome</keyword>
<dbReference type="HAMAP" id="MF_00409">
    <property type="entry name" value="LpxK"/>
    <property type="match status" value="1"/>
</dbReference>
<dbReference type="PANTHER" id="PTHR42724">
    <property type="entry name" value="TETRAACYLDISACCHARIDE 4'-KINASE"/>
    <property type="match status" value="1"/>
</dbReference>
<reference evidence="11 12" key="1">
    <citation type="journal article" date="2021" name="Genome Biol.">
        <title>AFLAP: assembly-free linkage analysis pipeline using k-mers from genome sequencing data.</title>
        <authorList>
            <person name="Fletcher K."/>
            <person name="Zhang L."/>
            <person name="Gil J."/>
            <person name="Han R."/>
            <person name="Cavanaugh K."/>
            <person name="Michelmore R."/>
        </authorList>
    </citation>
    <scope>NUCLEOTIDE SEQUENCE [LARGE SCALE GENOMIC DNA]</scope>
    <source>
        <strain evidence="11 12">SF5</strain>
    </source>
</reference>
<dbReference type="PANTHER" id="PTHR42724:SF1">
    <property type="entry name" value="TETRAACYLDISACCHARIDE 4'-KINASE, MITOCHONDRIAL-RELATED"/>
    <property type="match status" value="1"/>
</dbReference>
<evidence type="ECO:0000256" key="8">
    <source>
        <dbReference type="ARBA" id="ARBA00022840"/>
    </source>
</evidence>
<evidence type="ECO:0000256" key="1">
    <source>
        <dbReference type="ARBA" id="ARBA00004870"/>
    </source>
</evidence>
<dbReference type="OrthoDB" id="10266567at2759"/>
<evidence type="ECO:0000256" key="6">
    <source>
        <dbReference type="ARBA" id="ARBA00022741"/>
    </source>
</evidence>
<dbReference type="EMBL" id="SHOA02000017">
    <property type="protein sequence ID" value="TDH72795.1"/>
    <property type="molecule type" value="Genomic_DNA"/>
</dbReference>
<evidence type="ECO:0000256" key="2">
    <source>
        <dbReference type="ARBA" id="ARBA00012071"/>
    </source>
</evidence>
<gene>
    <name evidence="11" type="ORF">CCR75_004094</name>
</gene>
<evidence type="ECO:0000256" key="3">
    <source>
        <dbReference type="ARBA" id="ARBA00022516"/>
    </source>
</evidence>
<dbReference type="GO" id="GO:0009029">
    <property type="term" value="F:lipid-A 4'-kinase activity"/>
    <property type="evidence" value="ECO:0007669"/>
    <property type="project" value="UniProtKB-EC"/>
</dbReference>
<feature type="chain" id="PRO_5037837475" description="tetraacyldisaccharide 4'-kinase" evidence="10">
    <location>
        <begin position="21"/>
        <end position="386"/>
    </location>
</feature>
<keyword evidence="5" id="KW-0808">Transferase</keyword>
<dbReference type="KEGG" id="blac:94347855"/>
<evidence type="ECO:0000256" key="5">
    <source>
        <dbReference type="ARBA" id="ARBA00022679"/>
    </source>
</evidence>
<organism evidence="11 12">
    <name type="scientific">Bremia lactucae</name>
    <name type="common">Lettuce downy mildew</name>
    <dbReference type="NCBI Taxonomy" id="4779"/>
    <lineage>
        <taxon>Eukaryota</taxon>
        <taxon>Sar</taxon>
        <taxon>Stramenopiles</taxon>
        <taxon>Oomycota</taxon>
        <taxon>Peronosporomycetes</taxon>
        <taxon>Peronosporales</taxon>
        <taxon>Peronosporaceae</taxon>
        <taxon>Bremia</taxon>
    </lineage>
</organism>
<keyword evidence="4" id="KW-0441">Lipid A biosynthesis</keyword>
<keyword evidence="10" id="KW-0732">Signal</keyword>
<evidence type="ECO:0000313" key="11">
    <source>
        <dbReference type="EMBL" id="TDH72795.1"/>
    </source>
</evidence>
<dbReference type="Pfam" id="PF02606">
    <property type="entry name" value="LpxK"/>
    <property type="match status" value="2"/>
</dbReference>
<keyword evidence="7" id="KW-0418">Kinase</keyword>
<accession>A0A976IJ86</accession>
<protein>
    <recommendedName>
        <fullName evidence="2">tetraacyldisaccharide 4'-kinase</fullName>
        <ecNumber evidence="2">2.7.1.130</ecNumber>
    </recommendedName>
</protein>
<keyword evidence="9" id="KW-0443">Lipid metabolism</keyword>
<dbReference type="AlphaFoldDB" id="A0A976IJ86"/>
<evidence type="ECO:0000256" key="9">
    <source>
        <dbReference type="ARBA" id="ARBA00023098"/>
    </source>
</evidence>
<comment type="pathway">
    <text evidence="1">Glycolipid biosynthesis; lipid IV(A) biosynthesis; lipid IV(A) from (3R)-3-hydroxytetradecanoyl-[acyl-carrier-protein] and UDP-N-acetyl-alpha-D-glucosamine: step 6/6.</text>
</comment>
<feature type="signal peptide" evidence="10">
    <location>
        <begin position="1"/>
        <end position="20"/>
    </location>
</feature>
<evidence type="ECO:0000256" key="10">
    <source>
        <dbReference type="SAM" id="SignalP"/>
    </source>
</evidence>
<keyword evidence="8" id="KW-0067">ATP-binding</keyword>
<dbReference type="EC" id="2.7.1.130" evidence="2"/>
<dbReference type="GO" id="GO:0016020">
    <property type="term" value="C:membrane"/>
    <property type="evidence" value="ECO:0007669"/>
    <property type="project" value="GOC"/>
</dbReference>
<name>A0A976IJ86_BRELC</name>
<dbReference type="GO" id="GO:0005524">
    <property type="term" value="F:ATP binding"/>
    <property type="evidence" value="ECO:0007669"/>
    <property type="project" value="UniProtKB-KW"/>
</dbReference>
<dbReference type="Proteomes" id="UP000294530">
    <property type="component" value="Unassembled WGS sequence"/>
</dbReference>
<evidence type="ECO:0000256" key="4">
    <source>
        <dbReference type="ARBA" id="ARBA00022556"/>
    </source>
</evidence>
<proteinExistence type="inferred from homology"/>
<sequence>MWRHWCRQWHGSVLSALCSSRLTVEVLVDRKQPLISRVYAWIVKRKRREESSNPQRIAPPQIPVLSVGNVTFGATGKTPFVQFLLDYVLEQTGGGLVPLLLSRGYCDDEWRMLVKQFPTCDVALGADRVASGAAKVKELCKTQKVQLSCVIVDDGLQQWRLAKDLEIVMVDALHPLGNGLILPCGSLRELPREAFKRADIVIVHHADLLDGEELKLLMKTLKALVNTERNCIVAASRMKVVGLVSAHTLLSGEMQEANSDIATPKRRLLLTDKIGAVLCGVGNPKSVIKVVEKVARWAQLEIKAYPDHHNFTLQDANDIIKWVGALQWQRNESVILVTTEKDFARSPNAMEFLAANADLRVLQCKLELQYNGDKVFERLISTLKLV</sequence>
<comment type="caution">
    <text evidence="11">The sequence shown here is derived from an EMBL/GenBank/DDBJ whole genome shotgun (WGS) entry which is preliminary data.</text>
</comment>